<evidence type="ECO:0000259" key="2">
    <source>
        <dbReference type="Pfam" id="PF20167"/>
    </source>
</evidence>
<organism evidence="3 4">
    <name type="scientific">Solanum pinnatisectum</name>
    <name type="common">tansyleaf nightshade</name>
    <dbReference type="NCBI Taxonomy" id="50273"/>
    <lineage>
        <taxon>Eukaryota</taxon>
        <taxon>Viridiplantae</taxon>
        <taxon>Streptophyta</taxon>
        <taxon>Embryophyta</taxon>
        <taxon>Tracheophyta</taxon>
        <taxon>Spermatophyta</taxon>
        <taxon>Magnoliopsida</taxon>
        <taxon>eudicotyledons</taxon>
        <taxon>Gunneridae</taxon>
        <taxon>Pentapetalae</taxon>
        <taxon>asterids</taxon>
        <taxon>lamiids</taxon>
        <taxon>Solanales</taxon>
        <taxon>Solanaceae</taxon>
        <taxon>Solanoideae</taxon>
        <taxon>Solaneae</taxon>
        <taxon>Solanum</taxon>
    </lineage>
</organism>
<feature type="domain" description="Putative plant transposon protein" evidence="2">
    <location>
        <begin position="3"/>
        <end position="107"/>
    </location>
</feature>
<keyword evidence="1" id="KW-1133">Transmembrane helix</keyword>
<dbReference type="Proteomes" id="UP001311915">
    <property type="component" value="Unassembled WGS sequence"/>
</dbReference>
<sequence length="164" mass="18150">MRWIVSYIAIEGEAAAWVSDPHVSITKACLTFSAKVWWSIVRAQLRPTRNDNTLSPSLVSLVVCLMARYLVNVGWIITMEMRDRALNERVGLPFPCLIGKLCLQAGISLNKLVDKRTEASKITAASKIQDVNNPLLVRKSGAVELLISSRTSHTSSYPTGCKSY</sequence>
<dbReference type="AlphaFoldDB" id="A0AAV9KRC9"/>
<evidence type="ECO:0000313" key="4">
    <source>
        <dbReference type="Proteomes" id="UP001311915"/>
    </source>
</evidence>
<protein>
    <recommendedName>
        <fullName evidence="2">Putative plant transposon protein domain-containing protein</fullName>
    </recommendedName>
</protein>
<name>A0AAV9KRC9_9SOLN</name>
<proteinExistence type="predicted"/>
<keyword evidence="1" id="KW-0472">Membrane</keyword>
<feature type="transmembrane region" description="Helical" evidence="1">
    <location>
        <begin position="58"/>
        <end position="77"/>
    </location>
</feature>
<reference evidence="3 4" key="1">
    <citation type="submission" date="2023-10" db="EMBL/GenBank/DDBJ databases">
        <title>Genome-Wide Identification Analysis in wild type Solanum Pinnatisectum Reveals Some Genes Defensing Phytophthora Infestans.</title>
        <authorList>
            <person name="Sun C."/>
        </authorList>
    </citation>
    <scope>NUCLEOTIDE SEQUENCE [LARGE SCALE GENOMIC DNA]</scope>
    <source>
        <strain evidence="3">LQN</strain>
        <tissue evidence="3">Leaf</tissue>
    </source>
</reference>
<gene>
    <name evidence="3" type="ORF">R3W88_014227</name>
</gene>
<evidence type="ECO:0000313" key="3">
    <source>
        <dbReference type="EMBL" id="KAK4715889.1"/>
    </source>
</evidence>
<accession>A0AAV9KRC9</accession>
<dbReference type="EMBL" id="JAWPEI010000009">
    <property type="protein sequence ID" value="KAK4715889.1"/>
    <property type="molecule type" value="Genomic_DNA"/>
</dbReference>
<keyword evidence="1" id="KW-0812">Transmembrane</keyword>
<keyword evidence="4" id="KW-1185">Reference proteome</keyword>
<dbReference type="InterPro" id="IPR046796">
    <property type="entry name" value="Transposase_32_dom"/>
</dbReference>
<dbReference type="Pfam" id="PF20167">
    <property type="entry name" value="Transposase_32"/>
    <property type="match status" value="1"/>
</dbReference>
<evidence type="ECO:0000256" key="1">
    <source>
        <dbReference type="SAM" id="Phobius"/>
    </source>
</evidence>
<comment type="caution">
    <text evidence="3">The sequence shown here is derived from an EMBL/GenBank/DDBJ whole genome shotgun (WGS) entry which is preliminary data.</text>
</comment>